<dbReference type="OrthoDB" id="8443793at2"/>
<dbReference type="Pfam" id="PF02620">
    <property type="entry name" value="YceD"/>
    <property type="match status" value="1"/>
</dbReference>
<evidence type="ECO:0000313" key="1">
    <source>
        <dbReference type="EMBL" id="PRH85108.1"/>
    </source>
</evidence>
<gene>
    <name evidence="1" type="ORF">C5L14_24550</name>
</gene>
<comment type="caution">
    <text evidence="1">The sequence shown here is derived from an EMBL/GenBank/DDBJ whole genome shotgun (WGS) entry which is preliminary data.</text>
</comment>
<reference evidence="1 2" key="1">
    <citation type="submission" date="2018-02" db="EMBL/GenBank/DDBJ databases">
        <title>Whole genome sequencing of endophytic bacterium.</title>
        <authorList>
            <person name="Eedara R."/>
            <person name="Podile A.R."/>
        </authorList>
    </citation>
    <scope>NUCLEOTIDE SEQUENCE [LARGE SCALE GENOMIC DNA]</scope>
    <source>
        <strain evidence="1 2">RP1T</strain>
    </source>
</reference>
<organism evidence="1 2">
    <name type="scientific">Labrys okinawensis</name>
    <dbReference type="NCBI Taxonomy" id="346911"/>
    <lineage>
        <taxon>Bacteria</taxon>
        <taxon>Pseudomonadati</taxon>
        <taxon>Pseudomonadota</taxon>
        <taxon>Alphaproteobacteria</taxon>
        <taxon>Hyphomicrobiales</taxon>
        <taxon>Xanthobacteraceae</taxon>
        <taxon>Labrys</taxon>
    </lineage>
</organism>
<dbReference type="Proteomes" id="UP000237682">
    <property type="component" value="Unassembled WGS sequence"/>
</dbReference>
<name>A0A2S9Q6W8_9HYPH</name>
<dbReference type="EMBL" id="PUEJ01000010">
    <property type="protein sequence ID" value="PRH85108.1"/>
    <property type="molecule type" value="Genomic_DNA"/>
</dbReference>
<accession>A0A2S9Q6W8</accession>
<protein>
    <submittedName>
        <fullName evidence="1">DUF177 domain-containing protein</fullName>
    </submittedName>
</protein>
<evidence type="ECO:0000313" key="2">
    <source>
        <dbReference type="Proteomes" id="UP000237682"/>
    </source>
</evidence>
<dbReference type="RefSeq" id="WP_105864690.1">
    <property type="nucleotide sequence ID" value="NZ_PUEJ01000010.1"/>
</dbReference>
<proteinExistence type="predicted"/>
<dbReference type="InterPro" id="IPR003772">
    <property type="entry name" value="YceD"/>
</dbReference>
<sequence>MTTQTPHFSRPVHLREIPATGRHFVIDTNEDERRAVARQLGLPSVAALTAKLHVTPFRKDGLAVDGSIHALITQICVVTAEPFESEIEAPVDIRFSPDGQDPNAEFDLAELNDPEAEDPPDLLVGDAIDLGAIVSEFLALALDPYPRKPGVTFEGGEDEASLSPFAALDRLKGKDS</sequence>
<keyword evidence="2" id="KW-1185">Reference proteome</keyword>
<dbReference type="AlphaFoldDB" id="A0A2S9Q6W8"/>